<evidence type="ECO:0000313" key="2">
    <source>
        <dbReference type="EMBL" id="KUI71548.1"/>
    </source>
</evidence>
<dbReference type="AlphaFoldDB" id="A0A194W648"/>
<dbReference type="SUPFAM" id="SSF52799">
    <property type="entry name" value="(Phosphotyrosine protein) phosphatases II"/>
    <property type="match status" value="1"/>
</dbReference>
<keyword evidence="3" id="KW-1185">Reference proteome</keyword>
<dbReference type="InterPro" id="IPR016130">
    <property type="entry name" value="Tyr_Pase_AS"/>
</dbReference>
<dbReference type="GO" id="GO:0004721">
    <property type="term" value="F:phosphoprotein phosphatase activity"/>
    <property type="evidence" value="ECO:0007669"/>
    <property type="project" value="InterPro"/>
</dbReference>
<dbReference type="InterPro" id="IPR029021">
    <property type="entry name" value="Prot-tyrosine_phosphatase-like"/>
</dbReference>
<dbReference type="EMBL" id="CM003104">
    <property type="protein sequence ID" value="KUI71548.1"/>
    <property type="molecule type" value="Genomic_DNA"/>
</dbReference>
<dbReference type="Pfam" id="PF13350">
    <property type="entry name" value="Y_phosphatase3"/>
    <property type="match status" value="1"/>
</dbReference>
<dbReference type="Gene3D" id="3.90.190.10">
    <property type="entry name" value="Protein tyrosine phosphatase superfamily"/>
    <property type="match status" value="1"/>
</dbReference>
<evidence type="ECO:0000313" key="3">
    <source>
        <dbReference type="Proteomes" id="UP000078559"/>
    </source>
</evidence>
<protein>
    <submittedName>
        <fullName evidence="2">Tyrosine-protein phosphatase</fullName>
    </submittedName>
</protein>
<gene>
    <name evidence="2" type="ORF">VM1G_07158</name>
</gene>
<dbReference type="Proteomes" id="UP000078559">
    <property type="component" value="Chromosome 7"/>
</dbReference>
<dbReference type="PANTHER" id="PTHR31126:SF10">
    <property type="entry name" value="PROTEIN PHOSPHATASE, PUTATIVE (AFU_ORTHOLOGUE AFUA_6G06650)-RELATED"/>
    <property type="match status" value="1"/>
</dbReference>
<dbReference type="SMR" id="A0A194W648"/>
<evidence type="ECO:0000259" key="1">
    <source>
        <dbReference type="PROSITE" id="PS50056"/>
    </source>
</evidence>
<dbReference type="PANTHER" id="PTHR31126">
    <property type="entry name" value="TYROSINE-PROTEIN PHOSPHATASE"/>
    <property type="match status" value="1"/>
</dbReference>
<reference evidence="2" key="1">
    <citation type="submission" date="2014-12" db="EMBL/GenBank/DDBJ databases">
        <title>Genome Sequence of Valsa Canker Pathogens Uncovers a Specific Adaption of Colonization on Woody Bark.</title>
        <authorList>
            <person name="Yin Z."/>
            <person name="Liu H."/>
            <person name="Gao X."/>
            <person name="Li Z."/>
            <person name="Song N."/>
            <person name="Ke X."/>
            <person name="Dai Q."/>
            <person name="Wu Y."/>
            <person name="Sun Y."/>
            <person name="Xu J.-R."/>
            <person name="Kang Z.K."/>
            <person name="Wang L."/>
            <person name="Huang L."/>
        </authorList>
    </citation>
    <scope>NUCLEOTIDE SEQUENCE [LARGE SCALE GENOMIC DNA]</scope>
    <source>
        <strain evidence="2">03-8</strain>
    </source>
</reference>
<dbReference type="OrthoDB" id="9988524at2759"/>
<dbReference type="PROSITE" id="PS50056">
    <property type="entry name" value="TYR_PHOSPHATASE_2"/>
    <property type="match status" value="1"/>
</dbReference>
<organism evidence="2 3">
    <name type="scientific">Cytospora mali</name>
    <name type="common">Apple Valsa canker fungus</name>
    <name type="synonym">Valsa mali</name>
    <dbReference type="NCBI Taxonomy" id="578113"/>
    <lineage>
        <taxon>Eukaryota</taxon>
        <taxon>Fungi</taxon>
        <taxon>Dikarya</taxon>
        <taxon>Ascomycota</taxon>
        <taxon>Pezizomycotina</taxon>
        <taxon>Sordariomycetes</taxon>
        <taxon>Sordariomycetidae</taxon>
        <taxon>Diaporthales</taxon>
        <taxon>Cytosporaceae</taxon>
        <taxon>Cytospora</taxon>
    </lineage>
</organism>
<feature type="domain" description="Tyrosine specific protein phosphatases" evidence="1">
    <location>
        <begin position="198"/>
        <end position="221"/>
    </location>
</feature>
<dbReference type="InterPro" id="IPR000387">
    <property type="entry name" value="Tyr_Pase_dom"/>
</dbReference>
<dbReference type="InterPro" id="IPR026893">
    <property type="entry name" value="Tyr/Ser_Pase_IphP-type"/>
</dbReference>
<sequence>MDNPNNTKPATTEGTPALHDGGFYALLNFRDVATTVNTYTNRKLVRPGLLFRSARPDEATRQDRDRLRSHYNIRTVMDLRSKTEHIQAARKRSADSQIPALLRSNEALAEPVQIPGIEYREVKITGGGFEKFMLSQLGWLSFIKLIALYIIGLRMNAISILGREVMQPRGLLGLGCDTLDASGSEVALGLRSLLGPHGLPMLIHCTQGKDRTGIMVVLVLLVCGVPVEAIQYDYHLSDEKLQGEQEGRLREIREMGLGDDFGRTAPGFVSGVVRHLEERYGGLDAYLDGIGFGNEERSKLRQKLAY</sequence>
<dbReference type="PROSITE" id="PS00383">
    <property type="entry name" value="TYR_PHOSPHATASE_1"/>
    <property type="match status" value="1"/>
</dbReference>
<proteinExistence type="predicted"/>
<accession>A0A194W648</accession>
<name>A0A194W648_CYTMA</name>